<gene>
    <name evidence="2" type="ORF">H9Q78_05110</name>
</gene>
<protein>
    <submittedName>
        <fullName evidence="2">RraA family protein</fullName>
    </submittedName>
</protein>
<evidence type="ECO:0000313" key="2">
    <source>
        <dbReference type="EMBL" id="QNM06513.1"/>
    </source>
</evidence>
<dbReference type="AlphaFoldDB" id="A0A7G9G6T1"/>
<proteinExistence type="predicted"/>
<sequence>MGAHYLSHADILELRRFNTPTIYNGWEAVADRDRLECNCSWGEITDFTPQMGPMTGFAVTVEYVCGDKAERLSRKNPFGDLYEYLAGIPGPKILIAKDLEAPDSKGSIFGEVTGNAYRALGCSGGITDGYVRDVDEGAYGGFKMLAKRLGVGHAYSCPVRFGTAVEMYGTTIEPGMFVHADKYGFIAIPDEETKYLLEAVRGLDGAECKTTIPTGREAGGKPLMQVAKELAAASIEQARISEEFIRKLKSGR</sequence>
<reference evidence="2 3" key="1">
    <citation type="submission" date="2020-08" db="EMBL/GenBank/DDBJ databases">
        <authorList>
            <person name="Liu C."/>
            <person name="Sun Q."/>
        </authorList>
    </citation>
    <scope>NUCLEOTIDE SEQUENCE [LARGE SCALE GENOMIC DNA]</scope>
    <source>
        <strain evidence="2 3">NSJ-38</strain>
    </source>
</reference>
<organism evidence="2 3">
    <name type="scientific">Qiania dongpingensis</name>
    <dbReference type="NCBI Taxonomy" id="2763669"/>
    <lineage>
        <taxon>Bacteria</taxon>
        <taxon>Bacillati</taxon>
        <taxon>Bacillota</taxon>
        <taxon>Clostridia</taxon>
        <taxon>Lachnospirales</taxon>
        <taxon>Lachnospiraceae</taxon>
        <taxon>Qiania</taxon>
    </lineage>
</organism>
<keyword evidence="1" id="KW-0460">Magnesium</keyword>
<keyword evidence="1" id="KW-0479">Metal-binding</keyword>
<feature type="binding site" evidence="1">
    <location>
        <position position="132"/>
    </location>
    <ligand>
        <name>substrate</name>
    </ligand>
</feature>
<dbReference type="EMBL" id="CP060634">
    <property type="protein sequence ID" value="QNM06513.1"/>
    <property type="molecule type" value="Genomic_DNA"/>
</dbReference>
<dbReference type="SUPFAM" id="SSF89562">
    <property type="entry name" value="RraA-like"/>
    <property type="match status" value="1"/>
</dbReference>
<dbReference type="Pfam" id="PF03737">
    <property type="entry name" value="RraA-like"/>
    <property type="match status" value="1"/>
</dbReference>
<keyword evidence="3" id="KW-1185">Reference proteome</keyword>
<evidence type="ECO:0000256" key="1">
    <source>
        <dbReference type="PIRSR" id="PIRSR605493-1"/>
    </source>
</evidence>
<dbReference type="InterPro" id="IPR036704">
    <property type="entry name" value="RraA/RraA-like_sf"/>
</dbReference>
<dbReference type="InterPro" id="IPR005493">
    <property type="entry name" value="RraA/RraA-like"/>
</dbReference>
<comment type="cofactor">
    <cofactor evidence="1">
        <name>Mg(2+)</name>
        <dbReference type="ChEBI" id="CHEBI:18420"/>
    </cofactor>
</comment>
<dbReference type="Gene3D" id="3.50.30.40">
    <property type="entry name" value="Ribonuclease E inhibitor RraA/RraA-like"/>
    <property type="match status" value="1"/>
</dbReference>
<dbReference type="Proteomes" id="UP000515823">
    <property type="component" value="Chromosome"/>
</dbReference>
<accession>A0A7G9G6T1</accession>
<feature type="binding site" evidence="1">
    <location>
        <position position="133"/>
    </location>
    <ligand>
        <name>Mg(2+)</name>
        <dbReference type="ChEBI" id="CHEBI:18420"/>
    </ligand>
</feature>
<evidence type="ECO:0000313" key="3">
    <source>
        <dbReference type="Proteomes" id="UP000515823"/>
    </source>
</evidence>
<name>A0A7G9G6T1_9FIRM</name>
<dbReference type="RefSeq" id="WP_249304008.1">
    <property type="nucleotide sequence ID" value="NZ_CP060634.1"/>
</dbReference>
<dbReference type="KEGG" id="qdo:H9Q78_05110"/>